<keyword evidence="2" id="KW-0805">Transcription regulation</keyword>
<dbReference type="PRINTS" id="PR00778">
    <property type="entry name" value="HTHARSR"/>
</dbReference>
<keyword evidence="1" id="KW-0059">Arsenical resistance</keyword>
<dbReference type="InterPro" id="IPR011991">
    <property type="entry name" value="ArsR-like_HTH"/>
</dbReference>
<dbReference type="InterPro" id="IPR051081">
    <property type="entry name" value="HTH_MetalResp_TranReg"/>
</dbReference>
<evidence type="ECO:0000313" key="7">
    <source>
        <dbReference type="Proteomes" id="UP000502260"/>
    </source>
</evidence>
<accession>A0A6F8VCK2</accession>
<dbReference type="NCBIfam" id="NF007528">
    <property type="entry name" value="PRK10141.1"/>
    <property type="match status" value="1"/>
</dbReference>
<dbReference type="GO" id="GO:0046685">
    <property type="term" value="P:response to arsenic-containing substance"/>
    <property type="evidence" value="ECO:0007669"/>
    <property type="project" value="UniProtKB-KW"/>
</dbReference>
<evidence type="ECO:0000256" key="1">
    <source>
        <dbReference type="ARBA" id="ARBA00022849"/>
    </source>
</evidence>
<reference evidence="7" key="1">
    <citation type="submission" date="2020-03" db="EMBL/GenBank/DDBJ databases">
        <title>Complete genome sequence of sulfur-oxidizing bacterium skT11.</title>
        <authorList>
            <person name="Kanda M."/>
            <person name="Kojima H."/>
            <person name="Fukui M."/>
        </authorList>
    </citation>
    <scope>NUCLEOTIDE SEQUENCE [LARGE SCALE GENOMIC DNA]</scope>
    <source>
        <strain evidence="7">skT11</strain>
    </source>
</reference>
<feature type="domain" description="HTH arsR-type" evidence="5">
    <location>
        <begin position="1"/>
        <end position="90"/>
    </location>
</feature>
<dbReference type="SMART" id="SM00418">
    <property type="entry name" value="HTH_ARSR"/>
    <property type="match status" value="1"/>
</dbReference>
<dbReference type="Gene3D" id="1.10.10.10">
    <property type="entry name" value="Winged helix-like DNA-binding domain superfamily/Winged helix DNA-binding domain"/>
    <property type="match status" value="1"/>
</dbReference>
<protein>
    <submittedName>
        <fullName evidence="6">Transcriptional regulator</fullName>
    </submittedName>
</protein>
<evidence type="ECO:0000256" key="2">
    <source>
        <dbReference type="ARBA" id="ARBA00023015"/>
    </source>
</evidence>
<sequence>MIDANDFFDALSDETRRRLLALLVNDDELCVCELCFALDMPQPKVSRHLAVMREDGVLTVRREGLWIYYRIHPLLPAWAYRVLDQMVQGCGGLALFADDRKRLGEMPNRPARCCG</sequence>
<evidence type="ECO:0000256" key="4">
    <source>
        <dbReference type="ARBA" id="ARBA00023163"/>
    </source>
</evidence>
<dbReference type="CDD" id="cd00090">
    <property type="entry name" value="HTH_ARSR"/>
    <property type="match status" value="1"/>
</dbReference>
<dbReference type="Proteomes" id="UP000502260">
    <property type="component" value="Chromosome"/>
</dbReference>
<dbReference type="InterPro" id="IPR001845">
    <property type="entry name" value="HTH_ArsR_DNA-bd_dom"/>
</dbReference>
<gene>
    <name evidence="6" type="ORF">SKTS_17230</name>
</gene>
<dbReference type="GO" id="GO:0003677">
    <property type="term" value="F:DNA binding"/>
    <property type="evidence" value="ECO:0007669"/>
    <property type="project" value="UniProtKB-KW"/>
</dbReference>
<dbReference type="EMBL" id="AP022853">
    <property type="protein sequence ID" value="BCB26837.1"/>
    <property type="molecule type" value="Genomic_DNA"/>
</dbReference>
<dbReference type="PANTHER" id="PTHR33154">
    <property type="entry name" value="TRANSCRIPTIONAL REGULATOR, ARSR FAMILY"/>
    <property type="match status" value="1"/>
</dbReference>
<evidence type="ECO:0000313" key="6">
    <source>
        <dbReference type="EMBL" id="BCB26837.1"/>
    </source>
</evidence>
<keyword evidence="7" id="KW-1185">Reference proteome</keyword>
<dbReference type="KEGG" id="slac:SKTS_17230"/>
<keyword evidence="4" id="KW-0804">Transcription</keyword>
<name>A0A6F8VCK2_9PROT</name>
<evidence type="ECO:0000256" key="3">
    <source>
        <dbReference type="ARBA" id="ARBA00023125"/>
    </source>
</evidence>
<dbReference type="SUPFAM" id="SSF46785">
    <property type="entry name" value="Winged helix' DNA-binding domain"/>
    <property type="match status" value="1"/>
</dbReference>
<dbReference type="InterPro" id="IPR036390">
    <property type="entry name" value="WH_DNA-bd_sf"/>
</dbReference>
<evidence type="ECO:0000259" key="5">
    <source>
        <dbReference type="PROSITE" id="PS50987"/>
    </source>
</evidence>
<proteinExistence type="predicted"/>
<keyword evidence="3" id="KW-0238">DNA-binding</keyword>
<dbReference type="GO" id="GO:0003700">
    <property type="term" value="F:DNA-binding transcription factor activity"/>
    <property type="evidence" value="ECO:0007669"/>
    <property type="project" value="InterPro"/>
</dbReference>
<dbReference type="PANTHER" id="PTHR33154:SF18">
    <property type="entry name" value="ARSENICAL RESISTANCE OPERON REPRESSOR"/>
    <property type="match status" value="1"/>
</dbReference>
<dbReference type="PROSITE" id="PS50987">
    <property type="entry name" value="HTH_ARSR_2"/>
    <property type="match status" value="1"/>
</dbReference>
<dbReference type="NCBIfam" id="NF033788">
    <property type="entry name" value="HTH_metalloreg"/>
    <property type="match status" value="1"/>
</dbReference>
<organism evidence="6 7">
    <name type="scientific">Sulfurimicrobium lacus</name>
    <dbReference type="NCBI Taxonomy" id="2715678"/>
    <lineage>
        <taxon>Bacteria</taxon>
        <taxon>Pseudomonadati</taxon>
        <taxon>Pseudomonadota</taxon>
        <taxon>Betaproteobacteria</taxon>
        <taxon>Nitrosomonadales</taxon>
        <taxon>Sulfuricellaceae</taxon>
        <taxon>Sulfurimicrobium</taxon>
    </lineage>
</organism>
<dbReference type="InterPro" id="IPR036388">
    <property type="entry name" value="WH-like_DNA-bd_sf"/>
</dbReference>
<dbReference type="Pfam" id="PF01022">
    <property type="entry name" value="HTH_5"/>
    <property type="match status" value="1"/>
</dbReference>
<dbReference type="AlphaFoldDB" id="A0A6F8VCK2"/>
<dbReference type="RefSeq" id="WP_173063367.1">
    <property type="nucleotide sequence ID" value="NZ_AP022853.1"/>
</dbReference>